<dbReference type="SUPFAM" id="SSF52402">
    <property type="entry name" value="Adenine nucleotide alpha hydrolases-like"/>
    <property type="match status" value="1"/>
</dbReference>
<dbReference type="Gene3D" id="3.40.50.620">
    <property type="entry name" value="HUPs"/>
    <property type="match status" value="1"/>
</dbReference>
<reference evidence="1" key="2">
    <citation type="submission" date="2021-04" db="EMBL/GenBank/DDBJ databases">
        <authorList>
            <person name="Gilroy R."/>
        </authorList>
    </citation>
    <scope>NUCLEOTIDE SEQUENCE</scope>
    <source>
        <strain evidence="1">14324</strain>
    </source>
</reference>
<dbReference type="PANTHER" id="PTHR43169">
    <property type="entry name" value="EXSB FAMILY PROTEIN"/>
    <property type="match status" value="1"/>
</dbReference>
<dbReference type="EMBL" id="DXBU01000131">
    <property type="protein sequence ID" value="HIZ23066.1"/>
    <property type="molecule type" value="Genomic_DNA"/>
</dbReference>
<organism evidence="1 2">
    <name type="scientific">Candidatus Blautia faecigallinarum</name>
    <dbReference type="NCBI Taxonomy" id="2838488"/>
    <lineage>
        <taxon>Bacteria</taxon>
        <taxon>Bacillati</taxon>
        <taxon>Bacillota</taxon>
        <taxon>Clostridia</taxon>
        <taxon>Lachnospirales</taxon>
        <taxon>Lachnospiraceae</taxon>
        <taxon>Blautia</taxon>
    </lineage>
</organism>
<dbReference type="PANTHER" id="PTHR43169:SF2">
    <property type="entry name" value="NAD_GMP SYNTHASE DOMAIN-CONTAINING PROTEIN"/>
    <property type="match status" value="1"/>
</dbReference>
<protein>
    <submittedName>
        <fullName evidence="1">7-cyano-7-deazaguanine synthase</fullName>
        <ecNumber evidence="1">6.3.4.20</ecNumber>
    </submittedName>
</protein>
<evidence type="ECO:0000313" key="1">
    <source>
        <dbReference type="EMBL" id="HIZ23066.1"/>
    </source>
</evidence>
<dbReference type="Proteomes" id="UP000824041">
    <property type="component" value="Unassembled WGS sequence"/>
</dbReference>
<proteinExistence type="predicted"/>
<dbReference type="AlphaFoldDB" id="A0A9D2DU15"/>
<dbReference type="InterPro" id="IPR052188">
    <property type="entry name" value="Ni-pincer_cofactor_biosynth"/>
</dbReference>
<comment type="caution">
    <text evidence="1">The sequence shown here is derived from an EMBL/GenBank/DDBJ whole genome shotgun (WGS) entry which is preliminary data.</text>
</comment>
<dbReference type="EC" id="6.3.4.20" evidence="1"/>
<accession>A0A9D2DU15</accession>
<dbReference type="InterPro" id="IPR014729">
    <property type="entry name" value="Rossmann-like_a/b/a_fold"/>
</dbReference>
<reference evidence="1" key="1">
    <citation type="journal article" date="2021" name="PeerJ">
        <title>Extensive microbial diversity within the chicken gut microbiome revealed by metagenomics and culture.</title>
        <authorList>
            <person name="Gilroy R."/>
            <person name="Ravi A."/>
            <person name="Getino M."/>
            <person name="Pursley I."/>
            <person name="Horton D.L."/>
            <person name="Alikhan N.F."/>
            <person name="Baker D."/>
            <person name="Gharbi K."/>
            <person name="Hall N."/>
            <person name="Watson M."/>
            <person name="Adriaenssens E.M."/>
            <person name="Foster-Nyarko E."/>
            <person name="Jarju S."/>
            <person name="Secka A."/>
            <person name="Antonio M."/>
            <person name="Oren A."/>
            <person name="Chaudhuri R.R."/>
            <person name="La Ragione R."/>
            <person name="Hildebrand F."/>
            <person name="Pallen M.J."/>
        </authorList>
    </citation>
    <scope>NUCLEOTIDE SEQUENCE</scope>
    <source>
        <strain evidence="1">14324</strain>
    </source>
</reference>
<dbReference type="Pfam" id="PF06508">
    <property type="entry name" value="QueC"/>
    <property type="match status" value="1"/>
</dbReference>
<dbReference type="InterPro" id="IPR018317">
    <property type="entry name" value="QueC"/>
</dbReference>
<gene>
    <name evidence="1" type="ORF">IAA21_09765</name>
</gene>
<evidence type="ECO:0000313" key="2">
    <source>
        <dbReference type="Proteomes" id="UP000824041"/>
    </source>
</evidence>
<sequence length="335" mass="38953">MRYCEKCGLPETYPDIEFNDHGSCNYCDFYEGHQELLQDAEKRHQIFCEKVELAKKKAAETNAPYDCVVGFSGGKDSSYIIYQMAKTYGMRVLAVTFQNGFHTEYGRNNIENMLQKLDVDYMTVRLNEKDLRQYYSKCVSLMKNFCSVCFHFGNYFCHKIAGKFGIPLIVNGRTKGQILQFALSTKGIEPFEISYNLKDFEYQMFGKLVEKCAERKVMDYLEDIEVMNLSFFAYHDITEEETMKFLEKEIGWKRSTTGLPHADCWAHALAENLSIEKRGYPVRTGELAVLVRRGELTKEEASAILEEDRKVYSTVDPKLKEDFKERISTRRKKKA</sequence>
<name>A0A9D2DU15_9FIRM</name>
<keyword evidence="1" id="KW-0436">Ligase</keyword>
<dbReference type="GO" id="GO:0016874">
    <property type="term" value="F:ligase activity"/>
    <property type="evidence" value="ECO:0007669"/>
    <property type="project" value="UniProtKB-KW"/>
</dbReference>